<dbReference type="Pfam" id="PF00226">
    <property type="entry name" value="DnaJ"/>
    <property type="match status" value="1"/>
</dbReference>
<dbReference type="EMBL" id="CAJNDS010000404">
    <property type="protein sequence ID" value="CAE7202913.1"/>
    <property type="molecule type" value="Genomic_DNA"/>
</dbReference>
<dbReference type="PROSITE" id="PS50076">
    <property type="entry name" value="DNAJ_2"/>
    <property type="match status" value="1"/>
</dbReference>
<dbReference type="CDD" id="cd06257">
    <property type="entry name" value="DnaJ"/>
    <property type="match status" value="1"/>
</dbReference>
<dbReference type="AlphaFoldDB" id="A0A812JGL2"/>
<dbReference type="GO" id="GO:0030544">
    <property type="term" value="F:Hsp70 protein binding"/>
    <property type="evidence" value="ECO:0007669"/>
    <property type="project" value="TreeGrafter"/>
</dbReference>
<dbReference type="SUPFAM" id="SSF46565">
    <property type="entry name" value="Chaperone J-domain"/>
    <property type="match status" value="1"/>
</dbReference>
<dbReference type="PANTHER" id="PTHR43908:SF3">
    <property type="entry name" value="AT29763P-RELATED"/>
    <property type="match status" value="1"/>
</dbReference>
<evidence type="ECO:0000313" key="3">
    <source>
        <dbReference type="EMBL" id="CAE7202913.1"/>
    </source>
</evidence>
<comment type="caution">
    <text evidence="3">The sequence shown here is derived from an EMBL/GenBank/DDBJ whole genome shotgun (WGS) entry which is preliminary data.</text>
</comment>
<protein>
    <submittedName>
        <fullName evidence="3">DnaJ protein</fullName>
    </submittedName>
</protein>
<name>A0A812JGL2_9DINO</name>
<dbReference type="InterPro" id="IPR036869">
    <property type="entry name" value="J_dom_sf"/>
</dbReference>
<feature type="domain" description="J" evidence="2">
    <location>
        <begin position="5"/>
        <end position="66"/>
    </location>
</feature>
<evidence type="ECO:0000256" key="1">
    <source>
        <dbReference type="SAM" id="MobiDB-lite"/>
    </source>
</evidence>
<feature type="compositionally biased region" description="Polar residues" evidence="1">
    <location>
        <begin position="145"/>
        <end position="161"/>
    </location>
</feature>
<dbReference type="InterPro" id="IPR051100">
    <property type="entry name" value="DnaJ_subfamily_B/C"/>
</dbReference>
<evidence type="ECO:0000259" key="2">
    <source>
        <dbReference type="PROSITE" id="PS50076"/>
    </source>
</evidence>
<proteinExistence type="predicted"/>
<dbReference type="GO" id="GO:0071218">
    <property type="term" value="P:cellular response to misfolded protein"/>
    <property type="evidence" value="ECO:0007669"/>
    <property type="project" value="TreeGrafter"/>
</dbReference>
<dbReference type="GO" id="GO:0005789">
    <property type="term" value="C:endoplasmic reticulum membrane"/>
    <property type="evidence" value="ECO:0007669"/>
    <property type="project" value="TreeGrafter"/>
</dbReference>
<dbReference type="Proteomes" id="UP000604046">
    <property type="component" value="Unassembled WGS sequence"/>
</dbReference>
<organism evidence="3 4">
    <name type="scientific">Symbiodinium natans</name>
    <dbReference type="NCBI Taxonomy" id="878477"/>
    <lineage>
        <taxon>Eukaryota</taxon>
        <taxon>Sar</taxon>
        <taxon>Alveolata</taxon>
        <taxon>Dinophyceae</taxon>
        <taxon>Suessiales</taxon>
        <taxon>Symbiodiniaceae</taxon>
        <taxon>Symbiodinium</taxon>
    </lineage>
</organism>
<sequence length="269" mass="29501">MAQQDLYELLGVQKDVPELEIRSSYRRRALQVHPDKGGSEDLFHAVLTAFEVLSCRSTRQIYDTARGRGLSPKDALAAATGRSRSQDLATTKVQASHRALLQLRQLLAALTREARQEALQRIPAEVQQALMTFMQQEADVLPQRPSDSGGSSDLALTNASGDTGGAGGRISRGILRQNTSPPSYKACVFLPNLFLMSVANPSLELVLQRHSVLLRTRELLCSNVDELSSRSFRAAFTKACEEAELDGAEELRALTFCAIVPAYYEASNH</sequence>
<dbReference type="PRINTS" id="PR00625">
    <property type="entry name" value="JDOMAIN"/>
</dbReference>
<reference evidence="3" key="1">
    <citation type="submission" date="2021-02" db="EMBL/GenBank/DDBJ databases">
        <authorList>
            <person name="Dougan E. K."/>
            <person name="Rhodes N."/>
            <person name="Thang M."/>
            <person name="Chan C."/>
        </authorList>
    </citation>
    <scope>NUCLEOTIDE SEQUENCE</scope>
</reference>
<dbReference type="PANTHER" id="PTHR43908">
    <property type="entry name" value="AT29763P-RELATED"/>
    <property type="match status" value="1"/>
</dbReference>
<accession>A0A812JGL2</accession>
<feature type="region of interest" description="Disordered" evidence="1">
    <location>
        <begin position="140"/>
        <end position="168"/>
    </location>
</feature>
<dbReference type="OrthoDB" id="444821at2759"/>
<dbReference type="InterPro" id="IPR001623">
    <property type="entry name" value="DnaJ_domain"/>
</dbReference>
<evidence type="ECO:0000313" key="4">
    <source>
        <dbReference type="Proteomes" id="UP000604046"/>
    </source>
</evidence>
<dbReference type="SMART" id="SM00271">
    <property type="entry name" value="DnaJ"/>
    <property type="match status" value="1"/>
</dbReference>
<dbReference type="Gene3D" id="1.10.287.110">
    <property type="entry name" value="DnaJ domain"/>
    <property type="match status" value="1"/>
</dbReference>
<gene>
    <name evidence="3" type="primary">dnaJ</name>
    <name evidence="3" type="ORF">SNAT2548_LOCUS6176</name>
</gene>
<keyword evidence="4" id="KW-1185">Reference proteome</keyword>